<protein>
    <submittedName>
        <fullName evidence="2">Twitching motility protein PilT</fullName>
    </submittedName>
</protein>
<dbReference type="SUPFAM" id="SSF88723">
    <property type="entry name" value="PIN domain-like"/>
    <property type="match status" value="1"/>
</dbReference>
<name>A0A2J0Z698_RHIML</name>
<accession>A0A2J0Z698</accession>
<evidence type="ECO:0000313" key="3">
    <source>
        <dbReference type="Proteomes" id="UP000231987"/>
    </source>
</evidence>
<evidence type="ECO:0000256" key="1">
    <source>
        <dbReference type="SAM" id="MobiDB-lite"/>
    </source>
</evidence>
<dbReference type="AlphaFoldDB" id="A0A2J0Z698"/>
<proteinExistence type="predicted"/>
<reference evidence="2 3" key="1">
    <citation type="submission" date="2017-06" db="EMBL/GenBank/DDBJ databases">
        <title>Ensifer strains isolated from leguminous trees and herbs display diverse denitrification phenotypes with some acting as strong N2O sinks.</title>
        <authorList>
            <person name="Woliy K."/>
            <person name="Mania D."/>
            <person name="Bakken L.R."/>
            <person name="Frostegard A."/>
        </authorList>
    </citation>
    <scope>NUCLEOTIDE SEQUENCE [LARGE SCALE GENOMIC DNA]</scope>
    <source>
        <strain evidence="2 3">AC50a</strain>
    </source>
</reference>
<comment type="caution">
    <text evidence="2">The sequence shown here is derived from an EMBL/GenBank/DDBJ whole genome shotgun (WGS) entry which is preliminary data.</text>
</comment>
<gene>
    <name evidence="2" type="ORF">CEJ86_08265</name>
</gene>
<dbReference type="Gene3D" id="3.40.50.1010">
    <property type="entry name" value="5'-nuclease"/>
    <property type="match status" value="1"/>
</dbReference>
<dbReference type="InterPro" id="IPR029060">
    <property type="entry name" value="PIN-like_dom_sf"/>
</dbReference>
<dbReference type="Proteomes" id="UP000231987">
    <property type="component" value="Unassembled WGS sequence"/>
</dbReference>
<organism evidence="2 3">
    <name type="scientific">Rhizobium meliloti</name>
    <name type="common">Ensifer meliloti</name>
    <name type="synonym">Sinorhizobium meliloti</name>
    <dbReference type="NCBI Taxonomy" id="382"/>
    <lineage>
        <taxon>Bacteria</taxon>
        <taxon>Pseudomonadati</taxon>
        <taxon>Pseudomonadota</taxon>
        <taxon>Alphaproteobacteria</taxon>
        <taxon>Hyphomicrobiales</taxon>
        <taxon>Rhizobiaceae</taxon>
        <taxon>Sinorhizobium/Ensifer group</taxon>
        <taxon>Sinorhizobium</taxon>
    </lineage>
</organism>
<feature type="region of interest" description="Disordered" evidence="1">
    <location>
        <begin position="96"/>
        <end position="116"/>
    </location>
</feature>
<dbReference type="EMBL" id="NJGD01000003">
    <property type="protein sequence ID" value="PJR16045.1"/>
    <property type="molecule type" value="Genomic_DNA"/>
</dbReference>
<evidence type="ECO:0000313" key="2">
    <source>
        <dbReference type="EMBL" id="PJR16045.1"/>
    </source>
</evidence>
<sequence>MLTVHGIEKGVALLERKGATARGASLRLWLSGLVSTYDDRILSIDTTVSTRSGQLGAIAVAAGHSPGMADALIAGTAKVHDLVVVTRNPKHFDPFGIGVMAPGADDPRNSGGSLEQ</sequence>